<protein>
    <submittedName>
        <fullName evidence="7">Predicted protein</fullName>
    </submittedName>
</protein>
<accession>D2VCX3</accession>
<feature type="coiled-coil region" evidence="5">
    <location>
        <begin position="642"/>
        <end position="733"/>
    </location>
</feature>
<feature type="region of interest" description="Disordered" evidence="6">
    <location>
        <begin position="466"/>
        <end position="487"/>
    </location>
</feature>
<dbReference type="InterPro" id="IPR051185">
    <property type="entry name" value="ASPM"/>
</dbReference>
<dbReference type="GO" id="GO:0000922">
    <property type="term" value="C:spindle pole"/>
    <property type="evidence" value="ECO:0007669"/>
    <property type="project" value="TreeGrafter"/>
</dbReference>
<evidence type="ECO:0000256" key="5">
    <source>
        <dbReference type="SAM" id="Coils"/>
    </source>
</evidence>
<dbReference type="VEuPathDB" id="AmoebaDB:NAEGRDRAFT_66723"/>
<dbReference type="KEGG" id="ngr:NAEGRDRAFT_66723"/>
<evidence type="ECO:0000256" key="4">
    <source>
        <dbReference type="ARBA" id="ARBA00022860"/>
    </source>
</evidence>
<dbReference type="Gene3D" id="1.20.5.190">
    <property type="match status" value="2"/>
</dbReference>
<dbReference type="InParanoid" id="D2VCX3"/>
<dbReference type="AlphaFoldDB" id="D2VCX3"/>
<dbReference type="GO" id="GO:0005737">
    <property type="term" value="C:cytoplasm"/>
    <property type="evidence" value="ECO:0007669"/>
    <property type="project" value="UniProtKB-SubCell"/>
</dbReference>
<feature type="region of interest" description="Disordered" evidence="6">
    <location>
        <begin position="119"/>
        <end position="155"/>
    </location>
</feature>
<feature type="region of interest" description="Disordered" evidence="6">
    <location>
        <begin position="68"/>
        <end position="106"/>
    </location>
</feature>
<dbReference type="STRING" id="5762.D2VCX3"/>
<evidence type="ECO:0000313" key="7">
    <source>
        <dbReference type="EMBL" id="EFC45378.1"/>
    </source>
</evidence>
<dbReference type="PROSITE" id="PS50096">
    <property type="entry name" value="IQ"/>
    <property type="match status" value="4"/>
</dbReference>
<feature type="compositionally biased region" description="Polar residues" evidence="6">
    <location>
        <begin position="91"/>
        <end position="106"/>
    </location>
</feature>
<keyword evidence="3" id="KW-0677">Repeat</keyword>
<dbReference type="GO" id="GO:0000278">
    <property type="term" value="P:mitotic cell cycle"/>
    <property type="evidence" value="ECO:0007669"/>
    <property type="project" value="TreeGrafter"/>
</dbReference>
<dbReference type="GO" id="GO:0007051">
    <property type="term" value="P:spindle organization"/>
    <property type="evidence" value="ECO:0007669"/>
    <property type="project" value="TreeGrafter"/>
</dbReference>
<dbReference type="SUPFAM" id="SSF52540">
    <property type="entry name" value="P-loop containing nucleoside triphosphate hydrolases"/>
    <property type="match status" value="1"/>
</dbReference>
<sequence length="800" mass="93397">MENEIYDDVFMQNNNSLIYERLFNAMEKDRTQIVEKDREKKWNSRFHLDPMPSYNVMKDKHAKMYTGSTTFISPNTSQQRTRIQPYEPASSAKQEQQPVSVSTSTRELCYSYTNNKKKRKISSASSTRRRSNSDNQKSTISDNGKSSSKPPLEQKKSLADIEAEHFFAKSKSRIQKLWSELRVPQDEIDRFSRIYLSKCSNDNIAIVTEEIKRLTEQRNLILSILKNIENRELLLETLYSLVERYGDEKIFSKHLVAREVKNIAASLRLCTLEIVESIVQWRNILQAPKPFVWRSKNYLLKIQTDLDFFLMSSLISLLPNVNPLKNPFLMPGIEFGATTNSQSLDKKSHPTSPNRKRPKFDSSPYLAGGSTALPPLSKLRQASPADNDPLKERILYAQKVVFSEGKGVNDSFGSQTCNSPSRDDKVVIAPYEELGGKEEEVGEENDLYARQIEEQRLKEERKRQLEEEQRMKEEKKRQQLAEKKKEEERLRKERETIGFVLIIQSALRGRKARQILAHEYKVEAERAAVKIQSQVRKNMAKKKVDNIKRDKSILIMQACYRGKSELAMFEYTKEFCSIIEACVEGMTARRAYFEEQNHNAITENIYGEEEEEPSVEEVEQDLSQFEKLVALCKGHLSRVVFRSELKAHKQQEADRLKQLKEEELRLEAEKREKAAIKIQSQIRSFLAKKKTQQVAEQKKQAFMEELEQERREYEAAREERKRLKQESAIITIQKSFRGYLGRAQYAELLRRYEAATKIQCMVRQKFARKKAMSVKQRKQMEMEKFLQDERAQYEALLAQL</sequence>
<keyword evidence="8" id="KW-1185">Reference proteome</keyword>
<keyword evidence="5" id="KW-0175">Coiled coil</keyword>
<dbReference type="PANTHER" id="PTHR22706">
    <property type="entry name" value="ASSEMBLY FACTOR FOR SPINDLE MICROTUBULES"/>
    <property type="match status" value="1"/>
</dbReference>
<dbReference type="Pfam" id="PF00612">
    <property type="entry name" value="IQ"/>
    <property type="match status" value="4"/>
</dbReference>
<evidence type="ECO:0000256" key="6">
    <source>
        <dbReference type="SAM" id="MobiDB-lite"/>
    </source>
</evidence>
<dbReference type="GeneID" id="8857391"/>
<gene>
    <name evidence="7" type="ORF">NAEGRDRAFT_66723</name>
</gene>
<evidence type="ECO:0000313" key="8">
    <source>
        <dbReference type="Proteomes" id="UP000006671"/>
    </source>
</evidence>
<feature type="compositionally biased region" description="Polar residues" evidence="6">
    <location>
        <begin position="68"/>
        <end position="82"/>
    </location>
</feature>
<dbReference type="Proteomes" id="UP000006671">
    <property type="component" value="Unassembled WGS sequence"/>
</dbReference>
<dbReference type="RefSeq" id="XP_002678122.1">
    <property type="nucleotide sequence ID" value="XM_002678076.1"/>
</dbReference>
<dbReference type="PANTHER" id="PTHR22706:SF1">
    <property type="entry name" value="ASSEMBLY FACTOR FOR SPINDLE MICROTUBULES"/>
    <property type="match status" value="1"/>
</dbReference>
<dbReference type="OrthoDB" id="423283at2759"/>
<evidence type="ECO:0000256" key="1">
    <source>
        <dbReference type="ARBA" id="ARBA00004496"/>
    </source>
</evidence>
<dbReference type="GO" id="GO:0051295">
    <property type="term" value="P:establishment of meiotic spindle localization"/>
    <property type="evidence" value="ECO:0007669"/>
    <property type="project" value="TreeGrafter"/>
</dbReference>
<feature type="region of interest" description="Disordered" evidence="6">
    <location>
        <begin position="340"/>
        <end position="385"/>
    </location>
</feature>
<dbReference type="GO" id="GO:0005516">
    <property type="term" value="F:calmodulin binding"/>
    <property type="evidence" value="ECO:0007669"/>
    <property type="project" value="UniProtKB-KW"/>
</dbReference>
<dbReference type="InterPro" id="IPR000048">
    <property type="entry name" value="IQ_motif_EF-hand-BS"/>
</dbReference>
<evidence type="ECO:0000256" key="3">
    <source>
        <dbReference type="ARBA" id="ARBA00022737"/>
    </source>
</evidence>
<dbReference type="InterPro" id="IPR027417">
    <property type="entry name" value="P-loop_NTPase"/>
</dbReference>
<keyword evidence="2" id="KW-0963">Cytoplasm</keyword>
<dbReference type="SMART" id="SM00015">
    <property type="entry name" value="IQ"/>
    <property type="match status" value="6"/>
</dbReference>
<reference evidence="7 8" key="1">
    <citation type="journal article" date="2010" name="Cell">
        <title>The genome of Naegleria gruberi illuminates early eukaryotic versatility.</title>
        <authorList>
            <person name="Fritz-Laylin L.K."/>
            <person name="Prochnik S.E."/>
            <person name="Ginger M.L."/>
            <person name="Dacks J.B."/>
            <person name="Carpenter M.L."/>
            <person name="Field M.C."/>
            <person name="Kuo A."/>
            <person name="Paredez A."/>
            <person name="Chapman J."/>
            <person name="Pham J."/>
            <person name="Shu S."/>
            <person name="Neupane R."/>
            <person name="Cipriano M."/>
            <person name="Mancuso J."/>
            <person name="Tu H."/>
            <person name="Salamov A."/>
            <person name="Lindquist E."/>
            <person name="Shapiro H."/>
            <person name="Lucas S."/>
            <person name="Grigoriev I.V."/>
            <person name="Cande W.Z."/>
            <person name="Fulton C."/>
            <person name="Rokhsar D.S."/>
            <person name="Dawson S.C."/>
        </authorList>
    </citation>
    <scope>NUCLEOTIDE SEQUENCE [LARGE SCALE GENOMIC DNA]</scope>
    <source>
        <strain evidence="7 8">NEG-M</strain>
    </source>
</reference>
<comment type="subcellular location">
    <subcellularLocation>
        <location evidence="1">Cytoplasm</location>
    </subcellularLocation>
</comment>
<organism evidence="8">
    <name type="scientific">Naegleria gruberi</name>
    <name type="common">Amoeba</name>
    <dbReference type="NCBI Taxonomy" id="5762"/>
    <lineage>
        <taxon>Eukaryota</taxon>
        <taxon>Discoba</taxon>
        <taxon>Heterolobosea</taxon>
        <taxon>Tetramitia</taxon>
        <taxon>Eutetramitia</taxon>
        <taxon>Vahlkampfiidae</taxon>
        <taxon>Naegleria</taxon>
    </lineage>
</organism>
<name>D2VCX3_NAEGR</name>
<evidence type="ECO:0000256" key="2">
    <source>
        <dbReference type="ARBA" id="ARBA00022490"/>
    </source>
</evidence>
<dbReference type="EMBL" id="GG738863">
    <property type="protein sequence ID" value="EFC45378.1"/>
    <property type="molecule type" value="Genomic_DNA"/>
</dbReference>
<proteinExistence type="predicted"/>
<keyword evidence="4" id="KW-0112">Calmodulin-binding</keyword>
<feature type="compositionally biased region" description="Polar residues" evidence="6">
    <location>
        <begin position="136"/>
        <end position="149"/>
    </location>
</feature>